<organism evidence="1">
    <name type="scientific">Arundo donax</name>
    <name type="common">Giant reed</name>
    <name type="synonym">Donax arundinaceus</name>
    <dbReference type="NCBI Taxonomy" id="35708"/>
    <lineage>
        <taxon>Eukaryota</taxon>
        <taxon>Viridiplantae</taxon>
        <taxon>Streptophyta</taxon>
        <taxon>Embryophyta</taxon>
        <taxon>Tracheophyta</taxon>
        <taxon>Spermatophyta</taxon>
        <taxon>Magnoliopsida</taxon>
        <taxon>Liliopsida</taxon>
        <taxon>Poales</taxon>
        <taxon>Poaceae</taxon>
        <taxon>PACMAD clade</taxon>
        <taxon>Arundinoideae</taxon>
        <taxon>Arundineae</taxon>
        <taxon>Arundo</taxon>
    </lineage>
</organism>
<dbReference type="EMBL" id="GBRH01242919">
    <property type="protein sequence ID" value="JAD54976.1"/>
    <property type="molecule type" value="Transcribed_RNA"/>
</dbReference>
<accession>A0A0A9AV24</accession>
<name>A0A0A9AV24_ARUDO</name>
<protein>
    <submittedName>
        <fullName evidence="1">Uncharacterized protein</fullName>
    </submittedName>
</protein>
<sequence>MKKYGEHQRNRWFCNIS</sequence>
<evidence type="ECO:0000313" key="1">
    <source>
        <dbReference type="EMBL" id="JAD54976.1"/>
    </source>
</evidence>
<proteinExistence type="predicted"/>
<reference evidence="1" key="2">
    <citation type="journal article" date="2015" name="Data Brief">
        <title>Shoot transcriptome of the giant reed, Arundo donax.</title>
        <authorList>
            <person name="Barrero R.A."/>
            <person name="Guerrero F.D."/>
            <person name="Moolhuijzen P."/>
            <person name="Goolsby J.A."/>
            <person name="Tidwell J."/>
            <person name="Bellgard S.E."/>
            <person name="Bellgard M.I."/>
        </authorList>
    </citation>
    <scope>NUCLEOTIDE SEQUENCE</scope>
    <source>
        <tissue evidence="1">Shoot tissue taken approximately 20 cm above the soil surface</tissue>
    </source>
</reference>
<reference evidence="1" key="1">
    <citation type="submission" date="2014-09" db="EMBL/GenBank/DDBJ databases">
        <authorList>
            <person name="Magalhaes I.L.F."/>
            <person name="Oliveira U."/>
            <person name="Santos F.R."/>
            <person name="Vidigal T.H.D.A."/>
            <person name="Brescovit A.D."/>
            <person name="Santos A.J."/>
        </authorList>
    </citation>
    <scope>NUCLEOTIDE SEQUENCE</scope>
    <source>
        <tissue evidence="1">Shoot tissue taken approximately 20 cm above the soil surface</tissue>
    </source>
</reference>
<dbReference type="AlphaFoldDB" id="A0A0A9AV24"/>